<comment type="subcellular location">
    <subcellularLocation>
        <location evidence="1">Membrane</location>
        <topology evidence="1">Single-pass membrane protein</topology>
    </subcellularLocation>
</comment>
<evidence type="ECO:0000313" key="8">
    <source>
        <dbReference type="WBParaSite" id="ACRNAN_scaffold7568.g21225.t1"/>
    </source>
</evidence>
<keyword evidence="4 6" id="KW-0808">Transferase</keyword>
<proteinExistence type="inferred from homology"/>
<dbReference type="WBParaSite" id="ACRNAN_scaffold7568.g21225.t1">
    <property type="protein sequence ID" value="ACRNAN_scaffold7568.g21225.t1"/>
    <property type="gene ID" value="ACRNAN_scaffold7568.g21225"/>
</dbReference>
<keyword evidence="5" id="KW-0472">Membrane</keyword>
<dbReference type="InterPro" id="IPR008166">
    <property type="entry name" value="Glyco_transf_92"/>
</dbReference>
<keyword evidence="7" id="KW-1185">Reference proteome</keyword>
<dbReference type="Pfam" id="PF01697">
    <property type="entry name" value="Glyco_transf_92"/>
    <property type="match status" value="1"/>
</dbReference>
<evidence type="ECO:0000256" key="4">
    <source>
        <dbReference type="ARBA" id="ARBA00022679"/>
    </source>
</evidence>
<dbReference type="EC" id="2.4.1.-" evidence="6"/>
<dbReference type="PANTHER" id="PTHR47024">
    <property type="entry name" value="BIOFILM ABSENT ON HEAD (AFTER YERSINIA EXPOSURE)-RELATED"/>
    <property type="match status" value="1"/>
</dbReference>
<sequence>MPILLSSVHENHVTPDSVIIYRAYMEKIDEAAHETRLRILAFSQCHINAESNISIRTPDGRSYRAIPNPIEGKCPWGWAPNCTWNSFILDAHVQNVGGSYDRISISHGNRNVVLPAVKRDGIIYDLAICVPPLYWYTEWVRFIEFVEIWKTLGATHFYVYYQSVSKLLYSILREYQKSGVVSLIDWIELPKSTEVDPNKSLYRLGHSLAHNDCLMRSRAKFVALVDIDEIIVPSTRNQSLLDFLKASLKTHPLAGSFLFKHARLRFPAAKIKPETDLAHLDFRWLLSATADLKNGPAKVIFMSERADVVLTHRVRFHRKPFSEVENWFNEDLRREVVRSYNKIIGNIKDPGLLKTSLYSKSPHVLRQCIDNWKNRSGCKTPFRSCFSSLSSMEEWVYSNVSNSRNEYYIL</sequence>
<dbReference type="PANTHER" id="PTHR47024:SF1">
    <property type="entry name" value="GLYCOSYLTRANSFERASE FAMILY 92 PROTEIN"/>
    <property type="match status" value="1"/>
</dbReference>
<accession>A0A914EE09</accession>
<comment type="similarity">
    <text evidence="2 6">Belongs to the glycosyltransferase 92 family.</text>
</comment>
<dbReference type="GO" id="GO:0016757">
    <property type="term" value="F:glycosyltransferase activity"/>
    <property type="evidence" value="ECO:0007669"/>
    <property type="project" value="UniProtKB-UniRule"/>
</dbReference>
<evidence type="ECO:0000256" key="5">
    <source>
        <dbReference type="ARBA" id="ARBA00023136"/>
    </source>
</evidence>
<reference evidence="8" key="1">
    <citation type="submission" date="2022-11" db="UniProtKB">
        <authorList>
            <consortium name="WormBaseParasite"/>
        </authorList>
    </citation>
    <scope>IDENTIFICATION</scope>
</reference>
<protein>
    <recommendedName>
        <fullName evidence="6">Glycosyltransferase family 92 protein</fullName>
        <ecNumber evidence="6">2.4.1.-</ecNumber>
    </recommendedName>
</protein>
<dbReference type="Proteomes" id="UP000887540">
    <property type="component" value="Unplaced"/>
</dbReference>
<evidence type="ECO:0000313" key="7">
    <source>
        <dbReference type="Proteomes" id="UP000887540"/>
    </source>
</evidence>
<evidence type="ECO:0000256" key="1">
    <source>
        <dbReference type="ARBA" id="ARBA00004167"/>
    </source>
</evidence>
<dbReference type="AlphaFoldDB" id="A0A914EE09"/>
<evidence type="ECO:0000256" key="6">
    <source>
        <dbReference type="RuleBase" id="RU366017"/>
    </source>
</evidence>
<evidence type="ECO:0000256" key="2">
    <source>
        <dbReference type="ARBA" id="ARBA00007647"/>
    </source>
</evidence>
<dbReference type="GO" id="GO:0016020">
    <property type="term" value="C:membrane"/>
    <property type="evidence" value="ECO:0007669"/>
    <property type="project" value="UniProtKB-SubCell"/>
</dbReference>
<evidence type="ECO:0000256" key="3">
    <source>
        <dbReference type="ARBA" id="ARBA00022676"/>
    </source>
</evidence>
<organism evidence="7 8">
    <name type="scientific">Acrobeloides nanus</name>
    <dbReference type="NCBI Taxonomy" id="290746"/>
    <lineage>
        <taxon>Eukaryota</taxon>
        <taxon>Metazoa</taxon>
        <taxon>Ecdysozoa</taxon>
        <taxon>Nematoda</taxon>
        <taxon>Chromadorea</taxon>
        <taxon>Rhabditida</taxon>
        <taxon>Tylenchina</taxon>
        <taxon>Cephalobomorpha</taxon>
        <taxon>Cephaloboidea</taxon>
        <taxon>Cephalobidae</taxon>
        <taxon>Acrobeloides</taxon>
    </lineage>
</organism>
<keyword evidence="3 6" id="KW-0328">Glycosyltransferase</keyword>
<name>A0A914EE09_9BILA</name>